<proteinExistence type="predicted"/>
<accession>A0AAN6NCP1</accession>
<organism evidence="2 3">
    <name type="scientific">Diplogelasinospora grovesii</name>
    <dbReference type="NCBI Taxonomy" id="303347"/>
    <lineage>
        <taxon>Eukaryota</taxon>
        <taxon>Fungi</taxon>
        <taxon>Dikarya</taxon>
        <taxon>Ascomycota</taxon>
        <taxon>Pezizomycotina</taxon>
        <taxon>Sordariomycetes</taxon>
        <taxon>Sordariomycetidae</taxon>
        <taxon>Sordariales</taxon>
        <taxon>Diplogelasinosporaceae</taxon>
        <taxon>Diplogelasinospora</taxon>
    </lineage>
</organism>
<reference evidence="3" key="1">
    <citation type="journal article" date="2023" name="Mol. Phylogenet. Evol.">
        <title>Genome-scale phylogeny and comparative genomics of the fungal order Sordariales.</title>
        <authorList>
            <person name="Hensen N."/>
            <person name="Bonometti L."/>
            <person name="Westerberg I."/>
            <person name="Brannstrom I.O."/>
            <person name="Guillou S."/>
            <person name="Cros-Aarteil S."/>
            <person name="Calhoun S."/>
            <person name="Haridas S."/>
            <person name="Kuo A."/>
            <person name="Mondo S."/>
            <person name="Pangilinan J."/>
            <person name="Riley R."/>
            <person name="LaButti K."/>
            <person name="Andreopoulos B."/>
            <person name="Lipzen A."/>
            <person name="Chen C."/>
            <person name="Yan M."/>
            <person name="Daum C."/>
            <person name="Ng V."/>
            <person name="Clum A."/>
            <person name="Steindorff A."/>
            <person name="Ohm R.A."/>
            <person name="Martin F."/>
            <person name="Silar P."/>
            <person name="Natvig D.O."/>
            <person name="Lalanne C."/>
            <person name="Gautier V."/>
            <person name="Ament-Velasquez S.L."/>
            <person name="Kruys A."/>
            <person name="Hutchinson M.I."/>
            <person name="Powell A.J."/>
            <person name="Barry K."/>
            <person name="Miller A.N."/>
            <person name="Grigoriev I.V."/>
            <person name="Debuchy R."/>
            <person name="Gladieux P."/>
            <person name="Hiltunen Thoren M."/>
            <person name="Johannesson H."/>
        </authorList>
    </citation>
    <scope>NUCLEOTIDE SEQUENCE [LARGE SCALE GENOMIC DNA]</scope>
    <source>
        <strain evidence="3">CBS 340.73</strain>
    </source>
</reference>
<keyword evidence="1" id="KW-0175">Coiled coil</keyword>
<dbReference type="AlphaFoldDB" id="A0AAN6NCP1"/>
<gene>
    <name evidence="2" type="ORF">QBC46DRAFT_420796</name>
</gene>
<dbReference type="EMBL" id="MU853766">
    <property type="protein sequence ID" value="KAK3943366.1"/>
    <property type="molecule type" value="Genomic_DNA"/>
</dbReference>
<protein>
    <submittedName>
        <fullName evidence="2">Uncharacterized protein</fullName>
    </submittedName>
</protein>
<name>A0AAN6NCP1_9PEZI</name>
<evidence type="ECO:0000313" key="3">
    <source>
        <dbReference type="Proteomes" id="UP001303473"/>
    </source>
</evidence>
<dbReference type="Proteomes" id="UP001303473">
    <property type="component" value="Unassembled WGS sequence"/>
</dbReference>
<comment type="caution">
    <text evidence="2">The sequence shown here is derived from an EMBL/GenBank/DDBJ whole genome shotgun (WGS) entry which is preliminary data.</text>
</comment>
<keyword evidence="3" id="KW-1185">Reference proteome</keyword>
<sequence length="701" mass="79639">MPVRRPSWQEQLRQTRAKERLLAAEPDRFPLAELQEISNWFLKSKSPVIRRGAGIAPRSEECDILFANELVSVKNEFPTHETAIIACLHLLSYDQARGQILSVKPDPDTSPSDNLFLDHRLPVYLQCIILSRHASPGVCTDDELVAAEELLGVVRGKAKDFPSMLRQLQAVGQETVESLLPLKLVKKCLRRSHYRENLLHEFETLRKQRKWFDAHKLVCGLRNLMVLPRVDQLLREVFPEYPMWVAWRPDARRIAAWEGSTIAPYRHQIRHVLDLEGPDTTGQQRGTLRRSSPHVFTAFVRMSNWPVLDRLLDDLDTCLGIGPATVDLLYALCIEQSGGYRHFSPRAMDQLEAALELRRDDASKTLANLTRSIANHNSNNNSINDRVVAFTAALPLLTAHPRLQKPFGEMYDLARRAPTTLSSAQRQFCHLLAENRASERLALNVLALGRALLRAAWLHDRWQPAYISMLRNMPSEHEIRSTFRSLSDSASSSHRLGLMDFLATRLGGTVLRTGSTASVTVPVQVEAEDPIWYARMDIDRENLRRMLRSMSKGTPASVIDMSVTTACVKQSFAEPDNFVRELTGIMIDDTDQVCVNLARFLGPRSITGVGRVHESWRTLLLHMMRRRPPGMLERCAEQLSLQSWQSWLDNMRRIFTDNRHMGADGRLGFTTDKFRDYTQRKMGVGRSLSTSTWSTASTGTP</sequence>
<feature type="coiled-coil region" evidence="1">
    <location>
        <begin position="359"/>
        <end position="386"/>
    </location>
</feature>
<evidence type="ECO:0000313" key="2">
    <source>
        <dbReference type="EMBL" id="KAK3943366.1"/>
    </source>
</evidence>
<evidence type="ECO:0000256" key="1">
    <source>
        <dbReference type="SAM" id="Coils"/>
    </source>
</evidence>